<accession>A0AAD1XSY6</accession>
<sequence length="59" mass="6748">MLVELRLLVKSKGLAIDSFSFPQALEDFNFKELLYCLDFLSFYDPLLSIFLNNLALSNG</sequence>
<dbReference type="Proteomes" id="UP001295684">
    <property type="component" value="Unassembled WGS sequence"/>
</dbReference>
<keyword evidence="2" id="KW-1185">Reference proteome</keyword>
<evidence type="ECO:0000313" key="1">
    <source>
        <dbReference type="EMBL" id="CAI2378318.1"/>
    </source>
</evidence>
<name>A0AAD1XSY6_EUPCR</name>
<gene>
    <name evidence="1" type="ORF">ECRASSUSDP1_LOCUS19713</name>
</gene>
<evidence type="ECO:0000313" key="2">
    <source>
        <dbReference type="Proteomes" id="UP001295684"/>
    </source>
</evidence>
<protein>
    <submittedName>
        <fullName evidence="1">Uncharacterized protein</fullName>
    </submittedName>
</protein>
<dbReference type="AlphaFoldDB" id="A0AAD1XSY6"/>
<dbReference type="EMBL" id="CAMPGE010020028">
    <property type="protein sequence ID" value="CAI2378318.1"/>
    <property type="molecule type" value="Genomic_DNA"/>
</dbReference>
<proteinExistence type="predicted"/>
<organism evidence="1 2">
    <name type="scientific">Euplotes crassus</name>
    <dbReference type="NCBI Taxonomy" id="5936"/>
    <lineage>
        <taxon>Eukaryota</taxon>
        <taxon>Sar</taxon>
        <taxon>Alveolata</taxon>
        <taxon>Ciliophora</taxon>
        <taxon>Intramacronucleata</taxon>
        <taxon>Spirotrichea</taxon>
        <taxon>Hypotrichia</taxon>
        <taxon>Euplotida</taxon>
        <taxon>Euplotidae</taxon>
        <taxon>Moneuplotes</taxon>
    </lineage>
</organism>
<reference evidence="1" key="1">
    <citation type="submission" date="2023-07" db="EMBL/GenBank/DDBJ databases">
        <authorList>
            <consortium name="AG Swart"/>
            <person name="Singh M."/>
            <person name="Singh A."/>
            <person name="Seah K."/>
            <person name="Emmerich C."/>
        </authorList>
    </citation>
    <scope>NUCLEOTIDE SEQUENCE</scope>
    <source>
        <strain evidence="1">DP1</strain>
    </source>
</reference>
<comment type="caution">
    <text evidence="1">The sequence shown here is derived from an EMBL/GenBank/DDBJ whole genome shotgun (WGS) entry which is preliminary data.</text>
</comment>